<dbReference type="EMBL" id="VXBE01005306">
    <property type="protein sequence ID" value="NWS01495.1"/>
    <property type="molecule type" value="Genomic_DNA"/>
</dbReference>
<feature type="region of interest" description="Disordered" evidence="1">
    <location>
        <begin position="55"/>
        <end position="99"/>
    </location>
</feature>
<feature type="compositionally biased region" description="Polar residues" evidence="1">
    <location>
        <begin position="77"/>
        <end position="99"/>
    </location>
</feature>
<proteinExistence type="predicted"/>
<name>A0A7K5C179_MOTAL</name>
<organism evidence="2 3">
    <name type="scientific">Motacilla alba</name>
    <name type="common">White wagtail</name>
    <name type="synonym">Pied wagtail</name>
    <dbReference type="NCBI Taxonomy" id="45807"/>
    <lineage>
        <taxon>Eukaryota</taxon>
        <taxon>Metazoa</taxon>
        <taxon>Chordata</taxon>
        <taxon>Craniata</taxon>
        <taxon>Vertebrata</taxon>
        <taxon>Euteleostomi</taxon>
        <taxon>Archelosauria</taxon>
        <taxon>Archosauria</taxon>
        <taxon>Dinosauria</taxon>
        <taxon>Saurischia</taxon>
        <taxon>Theropoda</taxon>
        <taxon>Coelurosauria</taxon>
        <taxon>Aves</taxon>
        <taxon>Neognathae</taxon>
        <taxon>Neoaves</taxon>
        <taxon>Telluraves</taxon>
        <taxon>Australaves</taxon>
        <taxon>Passeriformes</taxon>
        <taxon>Passeroidea</taxon>
        <taxon>Motacillidae</taxon>
        <taxon>Motacilla</taxon>
    </lineage>
</organism>
<keyword evidence="3" id="KW-1185">Reference proteome</keyword>
<gene>
    <name evidence="2" type="primary">Wdr37_1</name>
    <name evidence="2" type="ORF">MOTALB_R12497</name>
</gene>
<feature type="non-terminal residue" evidence="2">
    <location>
        <position position="1"/>
    </location>
</feature>
<feature type="non-terminal residue" evidence="2">
    <location>
        <position position="99"/>
    </location>
</feature>
<accession>A0A7K5C179</accession>
<evidence type="ECO:0000256" key="1">
    <source>
        <dbReference type="SAM" id="MobiDB-lite"/>
    </source>
</evidence>
<evidence type="ECO:0000313" key="3">
    <source>
        <dbReference type="Proteomes" id="UP000532252"/>
    </source>
</evidence>
<reference evidence="2 3" key="1">
    <citation type="submission" date="2019-09" db="EMBL/GenBank/DDBJ databases">
        <title>Bird 10,000 Genomes (B10K) Project - Family phase.</title>
        <authorList>
            <person name="Zhang G."/>
        </authorList>
    </citation>
    <scope>NUCLEOTIDE SEQUENCE [LARGE SCALE GENOMIC DNA]</scope>
    <source>
        <strain evidence="2">B10K-DU-001-75</strain>
        <tissue evidence="2">Muscle</tissue>
    </source>
</reference>
<evidence type="ECO:0000313" key="2">
    <source>
        <dbReference type="EMBL" id="NWS01495.1"/>
    </source>
</evidence>
<feature type="compositionally biased region" description="Basic residues" evidence="1">
    <location>
        <begin position="61"/>
        <end position="70"/>
    </location>
</feature>
<dbReference type="AlphaFoldDB" id="A0A7K5C179"/>
<sequence length="99" mass="11109">DSKLPSAVRNTLLELFGQIEREFENLYIENLELRREIDTLNERLAGEGQTIDGAELSKGQLKTKGKRATKNPKPVFSSHSTSQLSQKLKTTYKASTSKV</sequence>
<protein>
    <submittedName>
        <fullName evidence="2">WDR37 protein</fullName>
    </submittedName>
</protein>
<comment type="caution">
    <text evidence="2">The sequence shown here is derived from an EMBL/GenBank/DDBJ whole genome shotgun (WGS) entry which is preliminary data.</text>
</comment>
<dbReference type="Proteomes" id="UP000532252">
    <property type="component" value="Unassembled WGS sequence"/>
</dbReference>